<proteinExistence type="inferred from homology"/>
<evidence type="ECO:0000256" key="3">
    <source>
        <dbReference type="ARBA" id="ARBA00023125"/>
    </source>
</evidence>
<dbReference type="InterPro" id="IPR016032">
    <property type="entry name" value="Sig_transdc_resp-reg_C-effctor"/>
</dbReference>
<dbReference type="Pfam" id="PF00486">
    <property type="entry name" value="Trans_reg_C"/>
    <property type="match status" value="1"/>
</dbReference>
<dbReference type="SMART" id="SM00862">
    <property type="entry name" value="Trans_reg_C"/>
    <property type="match status" value="1"/>
</dbReference>
<keyword evidence="4" id="KW-0804">Transcription</keyword>
<reference evidence="7 8" key="1">
    <citation type="submission" date="2018-05" db="EMBL/GenBank/DDBJ databases">
        <title>Evolution of GPA BGCs.</title>
        <authorList>
            <person name="Waglechner N."/>
            <person name="Wright G.D."/>
        </authorList>
    </citation>
    <scope>NUCLEOTIDE SEQUENCE [LARGE SCALE GENOMIC DNA]</scope>
    <source>
        <strain evidence="7 8">A82846</strain>
    </source>
</reference>
<protein>
    <submittedName>
        <fullName evidence="7">AfsR/SARP family transcriptional regulator</fullName>
    </submittedName>
</protein>
<dbReference type="SUPFAM" id="SSF52540">
    <property type="entry name" value="P-loop containing nucleoside triphosphate hydrolases"/>
    <property type="match status" value="1"/>
</dbReference>
<dbReference type="Gene3D" id="1.25.40.10">
    <property type="entry name" value="Tetratricopeptide repeat domain"/>
    <property type="match status" value="2"/>
</dbReference>
<dbReference type="Proteomes" id="UP000287547">
    <property type="component" value="Unassembled WGS sequence"/>
</dbReference>
<dbReference type="PROSITE" id="PS51755">
    <property type="entry name" value="OMPR_PHOB"/>
    <property type="match status" value="1"/>
</dbReference>
<dbReference type="SUPFAM" id="SSF46894">
    <property type="entry name" value="C-terminal effector domain of the bipartite response regulators"/>
    <property type="match status" value="1"/>
</dbReference>
<dbReference type="SMART" id="SM01043">
    <property type="entry name" value="BTAD"/>
    <property type="match status" value="1"/>
</dbReference>
<evidence type="ECO:0000256" key="2">
    <source>
        <dbReference type="ARBA" id="ARBA00023015"/>
    </source>
</evidence>
<feature type="domain" description="OmpR/PhoB-type" evidence="6">
    <location>
        <begin position="1"/>
        <end position="92"/>
    </location>
</feature>
<evidence type="ECO:0000259" key="6">
    <source>
        <dbReference type="PROSITE" id="PS51755"/>
    </source>
</evidence>
<gene>
    <name evidence="7" type="ORF">DMH04_52440</name>
</gene>
<evidence type="ECO:0000256" key="4">
    <source>
        <dbReference type="ARBA" id="ARBA00023163"/>
    </source>
</evidence>
<dbReference type="Pfam" id="PF03704">
    <property type="entry name" value="BTAD"/>
    <property type="match status" value="1"/>
</dbReference>
<dbReference type="SMART" id="SM00028">
    <property type="entry name" value="TPR"/>
    <property type="match status" value="5"/>
</dbReference>
<comment type="similarity">
    <text evidence="1">Belongs to the AfsR/DnrI/RedD regulatory family.</text>
</comment>
<dbReference type="Gene3D" id="3.40.50.300">
    <property type="entry name" value="P-loop containing nucleotide triphosphate hydrolases"/>
    <property type="match status" value="1"/>
</dbReference>
<dbReference type="InterPro" id="IPR051677">
    <property type="entry name" value="AfsR-DnrI-RedD_regulator"/>
</dbReference>
<keyword evidence="2" id="KW-0805">Transcription regulation</keyword>
<evidence type="ECO:0000313" key="7">
    <source>
        <dbReference type="EMBL" id="RSM63836.1"/>
    </source>
</evidence>
<dbReference type="Pfam" id="PF13424">
    <property type="entry name" value="TPR_12"/>
    <property type="match status" value="2"/>
</dbReference>
<organism evidence="7 8">
    <name type="scientific">Kibdelosporangium aridum</name>
    <dbReference type="NCBI Taxonomy" id="2030"/>
    <lineage>
        <taxon>Bacteria</taxon>
        <taxon>Bacillati</taxon>
        <taxon>Actinomycetota</taxon>
        <taxon>Actinomycetes</taxon>
        <taxon>Pseudonocardiales</taxon>
        <taxon>Pseudonocardiaceae</taxon>
        <taxon>Kibdelosporangium</taxon>
    </lineage>
</organism>
<accession>A0A428Y897</accession>
<keyword evidence="3 5" id="KW-0238">DNA-binding</keyword>
<dbReference type="InterPro" id="IPR036388">
    <property type="entry name" value="WH-like_DNA-bd_sf"/>
</dbReference>
<dbReference type="SUPFAM" id="SSF48452">
    <property type="entry name" value="TPR-like"/>
    <property type="match status" value="2"/>
</dbReference>
<dbReference type="InterPro" id="IPR019734">
    <property type="entry name" value="TPR_rpt"/>
</dbReference>
<dbReference type="GO" id="GO:0003677">
    <property type="term" value="F:DNA binding"/>
    <property type="evidence" value="ECO:0007669"/>
    <property type="project" value="UniProtKB-UniRule"/>
</dbReference>
<dbReference type="GO" id="GO:0000160">
    <property type="term" value="P:phosphorelay signal transduction system"/>
    <property type="evidence" value="ECO:0007669"/>
    <property type="project" value="InterPro"/>
</dbReference>
<dbReference type="PANTHER" id="PTHR35807">
    <property type="entry name" value="TRANSCRIPTIONAL REGULATOR REDD-RELATED"/>
    <property type="match status" value="1"/>
</dbReference>
<dbReference type="EMBL" id="QHKI01000104">
    <property type="protein sequence ID" value="RSM63836.1"/>
    <property type="molecule type" value="Genomic_DNA"/>
</dbReference>
<dbReference type="InterPro" id="IPR005158">
    <property type="entry name" value="BTAD"/>
</dbReference>
<evidence type="ECO:0000256" key="1">
    <source>
        <dbReference type="ARBA" id="ARBA00005820"/>
    </source>
</evidence>
<dbReference type="InterPro" id="IPR027417">
    <property type="entry name" value="P-loop_NTPase"/>
</dbReference>
<evidence type="ECO:0000313" key="8">
    <source>
        <dbReference type="Proteomes" id="UP000287547"/>
    </source>
</evidence>
<dbReference type="PRINTS" id="PR00364">
    <property type="entry name" value="DISEASERSIST"/>
</dbReference>
<sequence length="918" mass="100591">MMFRLLGRVEAEWRGRRIVLGRRRERCLLALLLLEAGTVVGTERLLDLLWEGTAGLNARAQLHSHVSRLRKALLGDETVQLVARDGGYLIDVEPETVDVHRFRALVADGRARRDPAERSAMLREALALWRGPVMADTASDRLRDLVAGDLAELRLLATELAIEAELDQGRHDEVIGELLAITVEHPLRERLTSQLMLALYRAGRQPDALAVYHRLRIRLADELGVDPSPELRDRYTAVLRHDTGLFLDEPFDRSVPPAQLPAVTAHFVGREAALATLHGSPVSVVRGMPGVGKTALAVYWAHLVADRFPDGQLFVDLRGYSPGAPRQPAEVLEGFLTALGVPRDRIPRTEAEMSARYRTSLAGKKVLVVLDNAGSAEQVRPLLPGSNGSVTVITSRSDLGGLVATHDALLVPLDVLAEQDAERLLTGVIGPVSGDEPAAVRELAQLCGYLPLALRIAAAKVISDGQPVADVVTRLRDGNRLSGLAFHGDPQVAVRAALESSYRALDPLARTLFRRLGLAPGDDATPPVAASLLDTSLARTRPVLARLVSAHLAREHHPGRYRLHDLVRDYAREVADVEESKPDRLASVERALEWYLHTACRADQALTPMRPHPEPGSPAPTTCPPLAFTSHSTALAWCDAEESNLIAAVRAAAEHELDGIAWRIPVTLGYFSVVRLTHPDWIDCYHTGYACARRCGELVGEAWTAHGLGVALANRRRFTEAMEHLLQAAALFREVGLDWAVGSAYVSLGCTCRDAGHFAEAFDHFGRSSDIYAEAGMRWGVGVVRLHEGDTHRYAGRLDEALACYQESFDIAVEYAFPWGLAINLMKIGDIHRLLGRPGEAMTHYQRALPHAHDSGDRAGEAHLLDLCGQTAHDLARPDDAVTQWTAALAIYDELDDPRAAQLRIRLEHRSVPVQVRK</sequence>
<dbReference type="CDD" id="cd15831">
    <property type="entry name" value="BTAD"/>
    <property type="match status" value="1"/>
</dbReference>
<name>A0A428Y897_KIBAR</name>
<dbReference type="InterPro" id="IPR011990">
    <property type="entry name" value="TPR-like_helical_dom_sf"/>
</dbReference>
<comment type="caution">
    <text evidence="7">The sequence shown here is derived from an EMBL/GenBank/DDBJ whole genome shotgun (WGS) entry which is preliminary data.</text>
</comment>
<dbReference type="InterPro" id="IPR001867">
    <property type="entry name" value="OmpR/PhoB-type_DNA-bd"/>
</dbReference>
<feature type="DNA-binding region" description="OmpR/PhoB-type" evidence="5">
    <location>
        <begin position="1"/>
        <end position="92"/>
    </location>
</feature>
<dbReference type="PANTHER" id="PTHR35807:SF1">
    <property type="entry name" value="TRANSCRIPTIONAL REGULATOR REDD"/>
    <property type="match status" value="1"/>
</dbReference>
<dbReference type="Gene3D" id="1.10.10.10">
    <property type="entry name" value="Winged helix-like DNA-binding domain superfamily/Winged helix DNA-binding domain"/>
    <property type="match status" value="2"/>
</dbReference>
<evidence type="ECO:0000256" key="5">
    <source>
        <dbReference type="PROSITE-ProRule" id="PRU01091"/>
    </source>
</evidence>
<dbReference type="AlphaFoldDB" id="A0A428Y897"/>
<dbReference type="GO" id="GO:0006355">
    <property type="term" value="P:regulation of DNA-templated transcription"/>
    <property type="evidence" value="ECO:0007669"/>
    <property type="project" value="InterPro"/>
</dbReference>